<evidence type="ECO:0000256" key="4">
    <source>
        <dbReference type="ARBA" id="ARBA00023157"/>
    </source>
</evidence>
<dbReference type="InterPro" id="IPR036508">
    <property type="entry name" value="Chitin-bd_dom_sf"/>
</dbReference>
<dbReference type="PANTHER" id="PTHR23301:SF0">
    <property type="entry name" value="CHITIN-BINDING TYPE-2 DOMAIN-CONTAINING PROTEIN-RELATED"/>
    <property type="match status" value="1"/>
</dbReference>
<feature type="transmembrane region" description="Helical" evidence="6">
    <location>
        <begin position="34"/>
        <end position="56"/>
    </location>
</feature>
<keyword evidence="1" id="KW-0147">Chitin-binding</keyword>
<dbReference type="Gene3D" id="2.170.140.10">
    <property type="entry name" value="Chitin binding domain"/>
    <property type="match status" value="3"/>
</dbReference>
<keyword evidence="6" id="KW-0812">Transmembrane</keyword>
<keyword evidence="3" id="KW-0677">Repeat</keyword>
<dbReference type="Proteomes" id="UP000694888">
    <property type="component" value="Unplaced"/>
</dbReference>
<dbReference type="InterPro" id="IPR051940">
    <property type="entry name" value="Chitin_bind-dev_reg"/>
</dbReference>
<evidence type="ECO:0000256" key="2">
    <source>
        <dbReference type="ARBA" id="ARBA00022729"/>
    </source>
</evidence>
<feature type="domain" description="Chitin-binding type-2" evidence="7">
    <location>
        <begin position="53"/>
        <end position="112"/>
    </location>
</feature>
<evidence type="ECO:0000313" key="8">
    <source>
        <dbReference type="Proteomes" id="UP000694888"/>
    </source>
</evidence>
<organism evidence="8 9">
    <name type="scientific">Aplysia californica</name>
    <name type="common">California sea hare</name>
    <dbReference type="NCBI Taxonomy" id="6500"/>
    <lineage>
        <taxon>Eukaryota</taxon>
        <taxon>Metazoa</taxon>
        <taxon>Spiralia</taxon>
        <taxon>Lophotrochozoa</taxon>
        <taxon>Mollusca</taxon>
        <taxon>Gastropoda</taxon>
        <taxon>Heterobranchia</taxon>
        <taxon>Euthyneura</taxon>
        <taxon>Tectipleura</taxon>
        <taxon>Aplysiida</taxon>
        <taxon>Aplysioidea</taxon>
        <taxon>Aplysiidae</taxon>
        <taxon>Aplysia</taxon>
    </lineage>
</organism>
<evidence type="ECO:0000259" key="7">
    <source>
        <dbReference type="PROSITE" id="PS50940"/>
    </source>
</evidence>
<gene>
    <name evidence="9" type="primary">LOC101854962</name>
</gene>
<protein>
    <submittedName>
        <fullName evidence="9">Chondroitin proteoglycan 2</fullName>
    </submittedName>
</protein>
<keyword evidence="5" id="KW-0325">Glycoprotein</keyword>
<evidence type="ECO:0000256" key="5">
    <source>
        <dbReference type="ARBA" id="ARBA00023180"/>
    </source>
</evidence>
<dbReference type="Pfam" id="PF01607">
    <property type="entry name" value="CBM_14"/>
    <property type="match status" value="3"/>
</dbReference>
<accession>A0ABM0JWI7</accession>
<keyword evidence="2" id="KW-0732">Signal</keyword>
<name>A0ABM0JWI7_APLCA</name>
<evidence type="ECO:0000256" key="6">
    <source>
        <dbReference type="SAM" id="Phobius"/>
    </source>
</evidence>
<keyword evidence="6" id="KW-1133">Transmembrane helix</keyword>
<dbReference type="RefSeq" id="XP_005103176.2">
    <property type="nucleotide sequence ID" value="XM_005103119.2"/>
</dbReference>
<feature type="domain" description="Chitin-binding type-2" evidence="7">
    <location>
        <begin position="198"/>
        <end position="256"/>
    </location>
</feature>
<sequence>MLKIKSVGAYIIQIFNNTQHSDCVGLVDIMFSQLIVITAALVGLGACASVGVLNLCNQYGWPTGTYPHPYDCKKFINCNNGVTMELDCPATTVFNPNTKVCDNTINVPICTYNAATNPINVNNICTQFGWGNGNFYHPYDCGQYVRCNAGVTQISACAAGTYYNAATGTCSILPTNSPFCTQYVFKPPTNVLYPNGFDNYCAVNNLANGLHADPYSCFSYIDCTFGGTTHRPCAAGLSFNRATLVCDVNRYVNCNGNLIVGK</sequence>
<evidence type="ECO:0000256" key="3">
    <source>
        <dbReference type="ARBA" id="ARBA00022737"/>
    </source>
</evidence>
<keyword evidence="6" id="KW-0472">Membrane</keyword>
<keyword evidence="8" id="KW-1185">Reference proteome</keyword>
<dbReference type="SMART" id="SM00494">
    <property type="entry name" value="ChtBD2"/>
    <property type="match status" value="3"/>
</dbReference>
<dbReference type="InterPro" id="IPR002557">
    <property type="entry name" value="Chitin-bd_dom"/>
</dbReference>
<dbReference type="SUPFAM" id="SSF57625">
    <property type="entry name" value="Invertebrate chitin-binding proteins"/>
    <property type="match status" value="3"/>
</dbReference>
<dbReference type="PANTHER" id="PTHR23301">
    <property type="entry name" value="CHITIN BINDING PERITROPHIN-A"/>
    <property type="match status" value="1"/>
</dbReference>
<proteinExistence type="predicted"/>
<dbReference type="GeneID" id="101854962"/>
<feature type="domain" description="Chitin-binding type-2" evidence="7">
    <location>
        <begin position="122"/>
        <end position="182"/>
    </location>
</feature>
<reference evidence="9" key="1">
    <citation type="submission" date="2025-08" db="UniProtKB">
        <authorList>
            <consortium name="RefSeq"/>
        </authorList>
    </citation>
    <scope>IDENTIFICATION</scope>
</reference>
<dbReference type="PROSITE" id="PS50940">
    <property type="entry name" value="CHIT_BIND_II"/>
    <property type="match status" value="3"/>
</dbReference>
<evidence type="ECO:0000256" key="1">
    <source>
        <dbReference type="ARBA" id="ARBA00022669"/>
    </source>
</evidence>
<evidence type="ECO:0000313" key="9">
    <source>
        <dbReference type="RefSeq" id="XP_005103176.2"/>
    </source>
</evidence>
<keyword evidence="4" id="KW-1015">Disulfide bond</keyword>